<protein>
    <submittedName>
        <fullName evidence="1">Uncharacterized protein</fullName>
    </submittedName>
</protein>
<dbReference type="AlphaFoldDB" id="A0A931J532"/>
<sequence length="124" mass="13449">MQPSPLRVTLGLTVLLLVSCSDAPRNQINVPLTQYANQLALALGSPLWNLDRAATDRMLQLFLVPGIEHIEVHPGDPKSAALEVGQRPAQVPLCQIKRPIIYGSGDHQVQVGTLLINPRCEALS</sequence>
<dbReference type="Proteomes" id="UP000613266">
    <property type="component" value="Unassembled WGS sequence"/>
</dbReference>
<dbReference type="EMBL" id="JAEDAK010000005">
    <property type="protein sequence ID" value="MBH9577017.1"/>
    <property type="molecule type" value="Genomic_DNA"/>
</dbReference>
<reference evidence="1" key="1">
    <citation type="submission" date="2020-12" db="EMBL/GenBank/DDBJ databases">
        <title>The genome sequence of Inhella sp. 1Y17.</title>
        <authorList>
            <person name="Liu Y."/>
        </authorList>
    </citation>
    <scope>NUCLEOTIDE SEQUENCE</scope>
    <source>
        <strain evidence="1">1Y17</strain>
    </source>
</reference>
<organism evidence="1 2">
    <name type="scientific">Inhella proteolytica</name>
    <dbReference type="NCBI Taxonomy" id="2795029"/>
    <lineage>
        <taxon>Bacteria</taxon>
        <taxon>Pseudomonadati</taxon>
        <taxon>Pseudomonadota</taxon>
        <taxon>Betaproteobacteria</taxon>
        <taxon>Burkholderiales</taxon>
        <taxon>Sphaerotilaceae</taxon>
        <taxon>Inhella</taxon>
    </lineage>
</organism>
<gene>
    <name evidence="1" type="ORF">I7X39_08875</name>
</gene>
<dbReference type="RefSeq" id="WP_198110749.1">
    <property type="nucleotide sequence ID" value="NZ_JAEDAK010000005.1"/>
</dbReference>
<accession>A0A931J532</accession>
<name>A0A931J532_9BURK</name>
<evidence type="ECO:0000313" key="1">
    <source>
        <dbReference type="EMBL" id="MBH9577017.1"/>
    </source>
</evidence>
<proteinExistence type="predicted"/>
<keyword evidence="2" id="KW-1185">Reference proteome</keyword>
<dbReference type="PROSITE" id="PS51257">
    <property type="entry name" value="PROKAR_LIPOPROTEIN"/>
    <property type="match status" value="1"/>
</dbReference>
<comment type="caution">
    <text evidence="1">The sequence shown here is derived from an EMBL/GenBank/DDBJ whole genome shotgun (WGS) entry which is preliminary data.</text>
</comment>
<evidence type="ECO:0000313" key="2">
    <source>
        <dbReference type="Proteomes" id="UP000613266"/>
    </source>
</evidence>